<feature type="transmembrane region" description="Helical" evidence="1">
    <location>
        <begin position="253"/>
        <end position="274"/>
    </location>
</feature>
<organism evidence="2 3">
    <name type="scientific">Centaurea solstitialis</name>
    <name type="common">yellow star-thistle</name>
    <dbReference type="NCBI Taxonomy" id="347529"/>
    <lineage>
        <taxon>Eukaryota</taxon>
        <taxon>Viridiplantae</taxon>
        <taxon>Streptophyta</taxon>
        <taxon>Embryophyta</taxon>
        <taxon>Tracheophyta</taxon>
        <taxon>Spermatophyta</taxon>
        <taxon>Magnoliopsida</taxon>
        <taxon>eudicotyledons</taxon>
        <taxon>Gunneridae</taxon>
        <taxon>Pentapetalae</taxon>
        <taxon>asterids</taxon>
        <taxon>campanulids</taxon>
        <taxon>Asterales</taxon>
        <taxon>Asteraceae</taxon>
        <taxon>Carduoideae</taxon>
        <taxon>Cardueae</taxon>
        <taxon>Centaureinae</taxon>
        <taxon>Centaurea</taxon>
    </lineage>
</organism>
<name>A0AA38TBT0_9ASTR</name>
<keyword evidence="1" id="KW-0812">Transmembrane</keyword>
<gene>
    <name evidence="2" type="ORF">OSB04_015875</name>
</gene>
<evidence type="ECO:0000256" key="1">
    <source>
        <dbReference type="SAM" id="Phobius"/>
    </source>
</evidence>
<evidence type="ECO:0000313" key="3">
    <source>
        <dbReference type="Proteomes" id="UP001172457"/>
    </source>
</evidence>
<protein>
    <submittedName>
        <fullName evidence="2">Uncharacterized protein</fullName>
    </submittedName>
</protein>
<keyword evidence="3" id="KW-1185">Reference proteome</keyword>
<dbReference type="AlphaFoldDB" id="A0AA38TBT0"/>
<dbReference type="Proteomes" id="UP001172457">
    <property type="component" value="Chromosome 4"/>
</dbReference>
<reference evidence="2" key="1">
    <citation type="submission" date="2023-03" db="EMBL/GenBank/DDBJ databases">
        <title>Chromosome-scale reference genome and RAD-based genetic map of yellow starthistle (Centaurea solstitialis) reveal putative structural variation and QTLs associated with invader traits.</title>
        <authorList>
            <person name="Reatini B."/>
            <person name="Cang F.A."/>
            <person name="Jiang Q."/>
            <person name="Mckibben M.T.W."/>
            <person name="Barker M.S."/>
            <person name="Rieseberg L.H."/>
            <person name="Dlugosch K.M."/>
        </authorList>
    </citation>
    <scope>NUCLEOTIDE SEQUENCE</scope>
    <source>
        <strain evidence="2">CAN-66</strain>
        <tissue evidence="2">Leaf</tissue>
    </source>
</reference>
<comment type="caution">
    <text evidence="2">The sequence shown here is derived from an EMBL/GenBank/DDBJ whole genome shotgun (WGS) entry which is preliminary data.</text>
</comment>
<sequence>MMTKIVGTFLENWHLWFLFFQWSYGVGGQKVLVVAETFGRNRCVTRNSLHYMLVQVRYNGGAETFRRNRNRGQRLCPLPWSTAVCSKEGLPPRHPCGDDGRRAAVRAAAVKLMFRPSTTLAISVTGPDVGCGVTLSSQGFTAILGCRDRVTLGCLDVGHRTWRLVVPLESLTHSLHVCMQQVAEFTVWAHTLLIFTSLDNLQVSSLVACRIRYRGIQSNLKSRFIPLTHANRFTSIGHVHYWFDHCEFATNHFWMTIFIGVFMMTILLKAFVLLI</sequence>
<proteinExistence type="predicted"/>
<keyword evidence="1" id="KW-0472">Membrane</keyword>
<accession>A0AA38TBT0</accession>
<keyword evidence="1" id="KW-1133">Transmembrane helix</keyword>
<dbReference type="EMBL" id="JARYMX010000004">
    <property type="protein sequence ID" value="KAJ9551830.1"/>
    <property type="molecule type" value="Genomic_DNA"/>
</dbReference>
<evidence type="ECO:0000313" key="2">
    <source>
        <dbReference type="EMBL" id="KAJ9551830.1"/>
    </source>
</evidence>